<dbReference type="Pfam" id="PF00078">
    <property type="entry name" value="RVT_1"/>
    <property type="match status" value="1"/>
</dbReference>
<keyword evidence="4" id="KW-1185">Reference proteome</keyword>
<dbReference type="Proteomes" id="UP000001038">
    <property type="component" value="Chromosome 23"/>
</dbReference>
<accession>A0A3B3H2H1</accession>
<dbReference type="InterPro" id="IPR005135">
    <property type="entry name" value="Endo/exonuclease/phosphatase"/>
</dbReference>
<name>A0A3B3H2H1_ORYLA</name>
<evidence type="ECO:0000313" key="3">
    <source>
        <dbReference type="Ensembl" id="ENSORLP00000026046.1"/>
    </source>
</evidence>
<dbReference type="CDD" id="cd01650">
    <property type="entry name" value="RT_nLTR_like"/>
    <property type="match status" value="1"/>
</dbReference>
<evidence type="ECO:0000256" key="1">
    <source>
        <dbReference type="SAM" id="SignalP"/>
    </source>
</evidence>
<dbReference type="Pfam" id="PF09004">
    <property type="entry name" value="ALKBH8_N"/>
    <property type="match status" value="1"/>
</dbReference>
<reference evidence="3 4" key="1">
    <citation type="journal article" date="2007" name="Nature">
        <title>The medaka draft genome and insights into vertebrate genome evolution.</title>
        <authorList>
            <person name="Kasahara M."/>
            <person name="Naruse K."/>
            <person name="Sasaki S."/>
            <person name="Nakatani Y."/>
            <person name="Qu W."/>
            <person name="Ahsan B."/>
            <person name="Yamada T."/>
            <person name="Nagayasu Y."/>
            <person name="Doi K."/>
            <person name="Kasai Y."/>
            <person name="Jindo T."/>
            <person name="Kobayashi D."/>
            <person name="Shimada A."/>
            <person name="Toyoda A."/>
            <person name="Kuroki Y."/>
            <person name="Fujiyama A."/>
            <person name="Sasaki T."/>
            <person name="Shimizu A."/>
            <person name="Asakawa S."/>
            <person name="Shimizu N."/>
            <person name="Hashimoto S."/>
            <person name="Yang J."/>
            <person name="Lee Y."/>
            <person name="Matsushima K."/>
            <person name="Sugano S."/>
            <person name="Sakaizumi M."/>
            <person name="Narita T."/>
            <person name="Ohishi K."/>
            <person name="Haga S."/>
            <person name="Ohta F."/>
            <person name="Nomoto H."/>
            <person name="Nogata K."/>
            <person name="Morishita T."/>
            <person name="Endo T."/>
            <person name="Shin-I T."/>
            <person name="Takeda H."/>
            <person name="Morishita S."/>
            <person name="Kohara Y."/>
        </authorList>
    </citation>
    <scope>NUCLEOTIDE SEQUENCE [LARGE SCALE GENOMIC DNA]</scope>
    <source>
        <strain evidence="3 4">Hd-rR</strain>
    </source>
</reference>
<dbReference type="PROSITE" id="PS50878">
    <property type="entry name" value="RT_POL"/>
    <property type="match status" value="1"/>
</dbReference>
<dbReference type="SUPFAM" id="SSF56672">
    <property type="entry name" value="DNA/RNA polymerases"/>
    <property type="match status" value="1"/>
</dbReference>
<feature type="chain" id="PRO_5017198114" description="Reverse transcriptase domain-containing protein" evidence="1">
    <location>
        <begin position="26"/>
        <end position="980"/>
    </location>
</feature>
<dbReference type="PANTHER" id="PTHR47510:SF3">
    <property type="entry name" value="ENDO_EXONUCLEASE_PHOSPHATASE DOMAIN-CONTAINING PROTEIN"/>
    <property type="match status" value="1"/>
</dbReference>
<dbReference type="Gene3D" id="3.60.10.10">
    <property type="entry name" value="Endonuclease/exonuclease/phosphatase"/>
    <property type="match status" value="1"/>
</dbReference>
<dbReference type="AlphaFoldDB" id="A0A3B3H2H1"/>
<evidence type="ECO:0000259" key="2">
    <source>
        <dbReference type="PROSITE" id="PS50878"/>
    </source>
</evidence>
<dbReference type="GO" id="GO:0008168">
    <property type="term" value="F:methyltransferase activity"/>
    <property type="evidence" value="ECO:0007669"/>
    <property type="project" value="InterPro"/>
</dbReference>
<dbReference type="GO" id="GO:0016706">
    <property type="term" value="F:2-oxoglutarate-dependent dioxygenase activity"/>
    <property type="evidence" value="ECO:0007669"/>
    <property type="project" value="InterPro"/>
</dbReference>
<dbReference type="GeneTree" id="ENSGT01120000271821"/>
<sequence length="980" mass="110734">MAPRMVALVLVCSALLLLFVNRVSACSYTREELLTIRTSTPSDLLPVFLAAAADLVHFLRAKVRRRRRGKRAGVLVRLRRRGARSPLPGIFLSNVRSLSNKMDELALLMRRNRDFSSSCALCFTETWLNEQIPDCALHLEGFQLLRADRHRDFSGGKSRGGGVCFYINNAWCSDVTVISTHCSPSVEYIFTNCKPFYSPREFASFILAAVYIPPSADVHEAQRALAEQILCVERTFPDSLIIILGDFNKGNLSKELPRYRQFVKCPTREQNTLDHCYTTVSGAYRAVARAALGFSDHGLIHLIPAYRQKLKLSKPTVRTSKMWTSEAVEELRTCLDTTDWDVFRAATDSLDDYTDTVTSYIQFCEDSIIPTKTRVTYNNDKPWFTPRLRQLRKEKEAAYRAKDKESYKAAKYQFSKEVEQARARYNKRLEDQFSVNDVTSVWRGLRQITNYKPRAQHAADDLQLAERLNTFYARFEVPQPSSSPLTEQVSSTTLVPLSSPTTITEDSMTPPDHLSPTTVLSVTEEEVLKLFRKQNPRKAPGPDGISPATLKHCAGELAAVFTDIFNTSLEACHVPACFKLSTIIPVPKKPRITGLNDYRPVALTSVVMKSFERLVLPHLKSFTSPLLDPLQFAYRANRSVDDAINLALHFILQHLDSPGTYARILFVDFSSAFNTILPSLLQEKLLQLNVPDSTCRWITDFLMDRRQCVRLEKNVSTTQSISTGTPQGCVLSPLLFSLYTNCCTSSHDSVKLIKFADDTTLIGLISNDDESAYRREVDRLVSWCSINNLELNTQKTVEMIVDFRKVTAPSPPLTLSDSPITLVDSVRFLGTTITQDLKWEPSICSLLKKAQQRMYFLRQLKKARLPAQMMVQFYTAIIESILTSSITVWYTSATTRDINRLQRIVRSAEKVIGCSLPSVQELYVSRTRGRAGRIAADPSHPGHSLLKLLPSGRRLRSIRTRTSRHKNSFFPSAVRLLNAL</sequence>
<dbReference type="InterPro" id="IPR000477">
    <property type="entry name" value="RT_dom"/>
</dbReference>
<dbReference type="Pfam" id="PF03372">
    <property type="entry name" value="Exo_endo_phos"/>
    <property type="match status" value="1"/>
</dbReference>
<organism evidence="3 4">
    <name type="scientific">Oryzias latipes</name>
    <name type="common">Japanese rice fish</name>
    <name type="synonym">Japanese killifish</name>
    <dbReference type="NCBI Taxonomy" id="8090"/>
    <lineage>
        <taxon>Eukaryota</taxon>
        <taxon>Metazoa</taxon>
        <taxon>Chordata</taxon>
        <taxon>Craniata</taxon>
        <taxon>Vertebrata</taxon>
        <taxon>Euteleostomi</taxon>
        <taxon>Actinopterygii</taxon>
        <taxon>Neopterygii</taxon>
        <taxon>Teleostei</taxon>
        <taxon>Neoteleostei</taxon>
        <taxon>Acanthomorphata</taxon>
        <taxon>Ovalentaria</taxon>
        <taxon>Atherinomorphae</taxon>
        <taxon>Beloniformes</taxon>
        <taxon>Adrianichthyidae</taxon>
        <taxon>Oryziinae</taxon>
        <taxon>Oryzias</taxon>
    </lineage>
</organism>
<dbReference type="InParanoid" id="A0A3B3H2H1"/>
<reference evidence="3" key="2">
    <citation type="submission" date="2025-08" db="UniProtKB">
        <authorList>
            <consortium name="Ensembl"/>
        </authorList>
    </citation>
    <scope>IDENTIFICATION</scope>
    <source>
        <strain evidence="3">Hd-rR</strain>
    </source>
</reference>
<evidence type="ECO:0000313" key="4">
    <source>
        <dbReference type="Proteomes" id="UP000001038"/>
    </source>
</evidence>
<feature type="signal peptide" evidence="1">
    <location>
        <begin position="1"/>
        <end position="25"/>
    </location>
</feature>
<dbReference type="InterPro" id="IPR043502">
    <property type="entry name" value="DNA/RNA_pol_sf"/>
</dbReference>
<dbReference type="InterPro" id="IPR015095">
    <property type="entry name" value="AlkB_hom8_N"/>
</dbReference>
<protein>
    <recommendedName>
        <fullName evidence="2">Reverse transcriptase domain-containing protein</fullName>
    </recommendedName>
</protein>
<dbReference type="Ensembl" id="ENSORLT00000034117.1">
    <property type="protein sequence ID" value="ENSORLP00000026046.1"/>
    <property type="gene ID" value="ENSORLG00000026543.1"/>
</dbReference>
<feature type="domain" description="Reverse transcriptase" evidence="2">
    <location>
        <begin position="567"/>
        <end position="833"/>
    </location>
</feature>
<keyword evidence="1" id="KW-0732">Signal</keyword>
<dbReference type="InterPro" id="IPR036691">
    <property type="entry name" value="Endo/exonu/phosph_ase_sf"/>
</dbReference>
<dbReference type="Bgee" id="ENSORLG00000026543">
    <property type="expression patterns" value="Expressed in blastula and 5 other cell types or tissues"/>
</dbReference>
<dbReference type="PANTHER" id="PTHR47510">
    <property type="entry name" value="REVERSE TRANSCRIPTASE DOMAIN-CONTAINING PROTEIN"/>
    <property type="match status" value="1"/>
</dbReference>
<proteinExistence type="predicted"/>
<dbReference type="SUPFAM" id="SSF56219">
    <property type="entry name" value="DNase I-like"/>
    <property type="match status" value="1"/>
</dbReference>
<reference evidence="3" key="3">
    <citation type="submission" date="2025-09" db="UniProtKB">
        <authorList>
            <consortium name="Ensembl"/>
        </authorList>
    </citation>
    <scope>IDENTIFICATION</scope>
    <source>
        <strain evidence="3">Hd-rR</strain>
    </source>
</reference>